<reference evidence="1" key="1">
    <citation type="submission" date="2021-06" db="EMBL/GenBank/DDBJ databases">
        <authorList>
            <person name="Kallberg Y."/>
            <person name="Tangrot J."/>
            <person name="Rosling A."/>
        </authorList>
    </citation>
    <scope>NUCLEOTIDE SEQUENCE</scope>
    <source>
        <strain evidence="1">FL966</strain>
    </source>
</reference>
<dbReference type="AlphaFoldDB" id="A0A9N9PLR9"/>
<feature type="non-terminal residue" evidence="1">
    <location>
        <position position="153"/>
    </location>
</feature>
<organism evidence="1 2">
    <name type="scientific">Cetraspora pellucida</name>
    <dbReference type="NCBI Taxonomy" id="1433469"/>
    <lineage>
        <taxon>Eukaryota</taxon>
        <taxon>Fungi</taxon>
        <taxon>Fungi incertae sedis</taxon>
        <taxon>Mucoromycota</taxon>
        <taxon>Glomeromycotina</taxon>
        <taxon>Glomeromycetes</taxon>
        <taxon>Diversisporales</taxon>
        <taxon>Gigasporaceae</taxon>
        <taxon>Cetraspora</taxon>
    </lineage>
</organism>
<dbReference type="EMBL" id="CAJVQA010079233">
    <property type="protein sequence ID" value="CAG8836647.1"/>
    <property type="molecule type" value="Genomic_DNA"/>
</dbReference>
<proteinExistence type="predicted"/>
<protein>
    <submittedName>
        <fullName evidence="1">20268_t:CDS:1</fullName>
    </submittedName>
</protein>
<dbReference type="Proteomes" id="UP000789759">
    <property type="component" value="Unassembled WGS sequence"/>
</dbReference>
<dbReference type="OrthoDB" id="2433592at2759"/>
<evidence type="ECO:0000313" key="2">
    <source>
        <dbReference type="Proteomes" id="UP000789759"/>
    </source>
</evidence>
<comment type="caution">
    <text evidence="1">The sequence shown here is derived from an EMBL/GenBank/DDBJ whole genome shotgun (WGS) entry which is preliminary data.</text>
</comment>
<accession>A0A9N9PLR9</accession>
<gene>
    <name evidence="1" type="ORF">CPELLU_LOCUS21421</name>
</gene>
<name>A0A9N9PLR9_9GLOM</name>
<feature type="non-terminal residue" evidence="1">
    <location>
        <position position="1"/>
    </location>
</feature>
<evidence type="ECO:0000313" key="1">
    <source>
        <dbReference type="EMBL" id="CAG8836647.1"/>
    </source>
</evidence>
<keyword evidence="2" id="KW-1185">Reference proteome</keyword>
<sequence>QNENSDIIDPEIVNEVVSSIGNGARRSIKDILQFIVPDLINKEILNSQEPVINLRISGDGRNVGKKMKHVMITFAILDNIDNIHNPDHHYMVVLYPGSEDYKSLDVATTLLRDELYELTREGLIINEIKWHFNLYFSSDWKFLAISLGFNAAN</sequence>